<evidence type="ECO:0000313" key="9">
    <source>
        <dbReference type="Proteomes" id="UP000790833"/>
    </source>
</evidence>
<dbReference type="RefSeq" id="XP_043051194.1">
    <property type="nucleotide sequence ID" value="XM_043194142.1"/>
</dbReference>
<comment type="similarity">
    <text evidence="2 6">Belongs to the SCC2/Nipped-B family.</text>
</comment>
<dbReference type="InterPro" id="IPR026003">
    <property type="entry name" value="Cohesin_HEAT"/>
</dbReference>
<name>A0A9P8AL19_9ASCO</name>
<comment type="subcellular location">
    <subcellularLocation>
        <location evidence="1 6">Nucleus</location>
    </subcellularLocation>
</comment>
<evidence type="ECO:0000256" key="3">
    <source>
        <dbReference type="ARBA" id="ARBA00022737"/>
    </source>
</evidence>
<gene>
    <name evidence="8" type="primary">SCC2</name>
    <name evidence="8" type="ORF">KQ657_003419</name>
</gene>
<dbReference type="PANTHER" id="PTHR21704:SF18">
    <property type="entry name" value="NIPPED-B-LIKE PROTEIN"/>
    <property type="match status" value="1"/>
</dbReference>
<dbReference type="GO" id="GO:0034087">
    <property type="term" value="P:establishment of mitotic sister chromatid cohesion"/>
    <property type="evidence" value="ECO:0007669"/>
    <property type="project" value="TreeGrafter"/>
</dbReference>
<comment type="caution">
    <text evidence="8">The sequence shown here is derived from an EMBL/GenBank/DDBJ whole genome shotgun (WGS) entry which is preliminary data.</text>
</comment>
<evidence type="ECO:0000256" key="2">
    <source>
        <dbReference type="ARBA" id="ARBA00009252"/>
    </source>
</evidence>
<dbReference type="GO" id="GO:0061775">
    <property type="term" value="F:cohesin loader activity"/>
    <property type="evidence" value="ECO:0007669"/>
    <property type="project" value="InterPro"/>
</dbReference>
<dbReference type="GeneID" id="66116793"/>
<keyword evidence="5 6" id="KW-0131">Cell cycle</keyword>
<evidence type="ECO:0000313" key="8">
    <source>
        <dbReference type="EMBL" id="KAG7195649.1"/>
    </source>
</evidence>
<dbReference type="InterPro" id="IPR033031">
    <property type="entry name" value="Scc2/Nipped-B"/>
</dbReference>
<dbReference type="SUPFAM" id="SSF48371">
    <property type="entry name" value="ARM repeat"/>
    <property type="match status" value="1"/>
</dbReference>
<evidence type="ECO:0000256" key="1">
    <source>
        <dbReference type="ARBA" id="ARBA00004123"/>
    </source>
</evidence>
<dbReference type="GO" id="GO:0010468">
    <property type="term" value="P:regulation of gene expression"/>
    <property type="evidence" value="ECO:0007669"/>
    <property type="project" value="InterPro"/>
</dbReference>
<accession>A0A9P8AL19</accession>
<reference evidence="8" key="1">
    <citation type="submission" date="2021-03" db="EMBL/GenBank/DDBJ databases">
        <authorList>
            <person name="Palmer J.M."/>
        </authorList>
    </citation>
    <scope>NUCLEOTIDE SEQUENCE</scope>
    <source>
        <strain evidence="8">ARV_011</strain>
    </source>
</reference>
<protein>
    <recommendedName>
        <fullName evidence="6">Sister chromatid cohesion protein</fullName>
    </recommendedName>
</protein>
<dbReference type="Pfam" id="PF12830">
    <property type="entry name" value="Nipped-B_C"/>
    <property type="match status" value="1"/>
</dbReference>
<dbReference type="GO" id="GO:0003682">
    <property type="term" value="F:chromatin binding"/>
    <property type="evidence" value="ECO:0007669"/>
    <property type="project" value="TreeGrafter"/>
</dbReference>
<sequence length="1499" mass="170310">MAPLLVHTNVSSNTDDLELRSGRTKAAAIQRIESTEDHKDLWKTIVEDISTFDMDTLADLEFLRGTRHHKSKSTSKPKTTSGKVPTLSVINDVEAHMDDDVGAISPAQRELLRARKLVLGLVLTGSHSRLSVRKTFPREEMKAHHQRYTRKFELELDKSNYRLQAYKDDECDNDERPTTKKRRVATSRNSNNINNISIEEELIDLIEVIDSLENITDHTSTVSLCLQQLFTKLNTIRNTEFNKIDVHVLLRIEEQTFSLLCQSSDTNWKSLEHLRDPRAVKSLLSLSKDLFTACKILTLILNSDRQEKQLYLYDYLALVINFIATFCREGLMPLAKVTVLNSIIVNSFRGAFSAVCSEIEHTIELLKCHVNKREVNEDLLTKLEYTIMSFIFSESNSRDKSSVIGVHQVELLKMSLSNLCATIFKKNPNQRSFILSELLSNAYKIPLLKSAARQFKTSRGTSIHLLTSTLLNLLQTFYFEIDHNYEHHHGDNETKLILELAQISYEDGERFATEISQYIVSFVATNPSQANKQSLEVFITDLLNILLFPEWPGAESLLLGILTSLLTTIRAENGQDNFFLDMAGLIGVRLLTIRNNNPSALVWNFVQDDDNDEDNTTGSELAQTIRTVLDFVLQQGKKSHFYFNALQYLIVKYLHYLLPEFDSNNSELNALQSLRSGGVFRKQEREIFSLLLEAKFGLDSKTGASNAFDKVMIPYYRSIATMSIHFGIEGFLSTLVKCLDSNKATVKSRALKVLANVVNKDSKVMLVPSVRDCISRRLLDNSSSVREAVIELISKYIHSRAGVIDQYYRPICCLLFDKSIQVRRKVLKLCKGLYSGSENRSVRSYMAIEVLKLCKDEDESVRQLAKDTLVELWFPTNDKITSSESLRIAEVMMDVVYKSEDCFEQLIIDSMTNQDRQDSFENLMKLHVINILDFVVECQDTQFQLQVEKAMKLVACFTKCKHDLISQDMLSSIKPYIMDESLAKGTVGYYSIVILKISLGEMRSVRPELLESIQMHLMKNLSKYSYTELVQVVPCLWRLCEESDSTEKLANATLSCIQISRECIAEFKNKGHLERTRNLQKVLTLMSFLGTECDLDRHRDLFAKAHQMGLQENETVTSLLTRIVMMFCSSKVDEQIYTVSISALMRFCIHNPKMFNLPIVVKTLDKVFQKRVPRAILSITDAMQWLIGGKESQSSGLNAQVRENICARFVQRHLQDVLDTCVGCETKYQAGFFNFLESMLKGGFSNPKLCIPTVLAFGSSTSKRIRERAIELSKDLFAKHESLVESSYVEGIKLAASMAAAAAADHAMVVTVDYLAILYNIASQSITARKKLLSSIVKVMSANFKSTTNAKEQVTQIKFVTPRLSQIKFATIEEVCFVIYNLDQTISIGGMNFVERLDGVDEVDDEPMVELEHLLYHCQSLMLVILMRDHLASCYSITPGHLDDYRPGRSNQSLRQAPRIVTQLPFDAGNAQLSLQEPLLATEIMRVIKTTRKIMHKYA</sequence>
<dbReference type="GO" id="GO:0140588">
    <property type="term" value="P:chromatin looping"/>
    <property type="evidence" value="ECO:0007669"/>
    <property type="project" value="InterPro"/>
</dbReference>
<dbReference type="Gene3D" id="1.25.10.10">
    <property type="entry name" value="Leucine-rich Repeat Variant"/>
    <property type="match status" value="1"/>
</dbReference>
<dbReference type="EMBL" id="JAHMUF010000003">
    <property type="protein sequence ID" value="KAG7195649.1"/>
    <property type="molecule type" value="Genomic_DNA"/>
</dbReference>
<keyword evidence="4 6" id="KW-0539">Nucleus</keyword>
<dbReference type="InterPro" id="IPR016024">
    <property type="entry name" value="ARM-type_fold"/>
</dbReference>
<dbReference type="PANTHER" id="PTHR21704">
    <property type="entry name" value="NIPPED-B-LIKE PROTEIN DELANGIN SCC2-RELATED"/>
    <property type="match status" value="1"/>
</dbReference>
<proteinExistence type="inferred from homology"/>
<dbReference type="Proteomes" id="UP000790833">
    <property type="component" value="Unassembled WGS sequence"/>
</dbReference>
<dbReference type="GO" id="GO:1990414">
    <property type="term" value="P:replication-born double-strand break repair via sister chromatid exchange"/>
    <property type="evidence" value="ECO:0007669"/>
    <property type="project" value="TreeGrafter"/>
</dbReference>
<evidence type="ECO:0000256" key="4">
    <source>
        <dbReference type="ARBA" id="ARBA00023242"/>
    </source>
</evidence>
<evidence type="ECO:0000256" key="5">
    <source>
        <dbReference type="ARBA" id="ARBA00023306"/>
    </source>
</evidence>
<dbReference type="Pfam" id="PF12765">
    <property type="entry name" value="Cohesin_HEAT"/>
    <property type="match status" value="1"/>
</dbReference>
<evidence type="ECO:0000256" key="6">
    <source>
        <dbReference type="RuleBase" id="RU364107"/>
    </source>
</evidence>
<dbReference type="OrthoDB" id="418242at2759"/>
<dbReference type="InterPro" id="IPR011989">
    <property type="entry name" value="ARM-like"/>
</dbReference>
<feature type="domain" description="Sister chromatid cohesion C-terminal" evidence="7">
    <location>
        <begin position="1206"/>
        <end position="1384"/>
    </location>
</feature>
<dbReference type="GO" id="GO:0071169">
    <property type="term" value="P:establishment of protein localization to chromatin"/>
    <property type="evidence" value="ECO:0007669"/>
    <property type="project" value="TreeGrafter"/>
</dbReference>
<dbReference type="GO" id="GO:0090694">
    <property type="term" value="C:Scc2-Scc4 cohesin loading complex"/>
    <property type="evidence" value="ECO:0007669"/>
    <property type="project" value="TreeGrafter"/>
</dbReference>
<keyword evidence="9" id="KW-1185">Reference proteome</keyword>
<organism evidence="8 9">
    <name type="scientific">Scheffersomyces spartinae</name>
    <dbReference type="NCBI Taxonomy" id="45513"/>
    <lineage>
        <taxon>Eukaryota</taxon>
        <taxon>Fungi</taxon>
        <taxon>Dikarya</taxon>
        <taxon>Ascomycota</taxon>
        <taxon>Saccharomycotina</taxon>
        <taxon>Pichiomycetes</taxon>
        <taxon>Debaryomycetaceae</taxon>
        <taxon>Scheffersomyces</taxon>
    </lineage>
</organism>
<evidence type="ECO:0000259" key="7">
    <source>
        <dbReference type="Pfam" id="PF12830"/>
    </source>
</evidence>
<keyword evidence="3 6" id="KW-0677">Repeat</keyword>
<dbReference type="InterPro" id="IPR024986">
    <property type="entry name" value="Nipped-B_C"/>
</dbReference>